<keyword evidence="2 3" id="KW-0175">Coiled coil</keyword>
<organism evidence="5 6">
    <name type="scientific">Pangasianodon hypophthalmus</name>
    <name type="common">Striped catfish</name>
    <name type="synonym">Helicophagus hypophthalmus</name>
    <dbReference type="NCBI Taxonomy" id="310915"/>
    <lineage>
        <taxon>Eukaryota</taxon>
        <taxon>Metazoa</taxon>
        <taxon>Chordata</taxon>
        <taxon>Craniata</taxon>
        <taxon>Vertebrata</taxon>
        <taxon>Euteleostomi</taxon>
        <taxon>Actinopterygii</taxon>
        <taxon>Neopterygii</taxon>
        <taxon>Teleostei</taxon>
        <taxon>Ostariophysi</taxon>
        <taxon>Siluriformes</taxon>
        <taxon>Pangasiidae</taxon>
        <taxon>Pangasianodon</taxon>
    </lineage>
</organism>
<feature type="domain" description="IF rod" evidence="4">
    <location>
        <begin position="66"/>
        <end position="377"/>
    </location>
</feature>
<evidence type="ECO:0000256" key="3">
    <source>
        <dbReference type="SAM" id="Coils"/>
    </source>
</evidence>
<feature type="coiled-coil region" evidence="3">
    <location>
        <begin position="289"/>
        <end position="348"/>
    </location>
</feature>
<proteinExistence type="predicted"/>
<dbReference type="Gene3D" id="1.20.5.170">
    <property type="match status" value="1"/>
</dbReference>
<evidence type="ECO:0000313" key="6">
    <source>
        <dbReference type="Proteomes" id="UP000327468"/>
    </source>
</evidence>
<dbReference type="EMBL" id="VFJC01000012">
    <property type="protein sequence ID" value="KAB5559376.1"/>
    <property type="molecule type" value="Genomic_DNA"/>
</dbReference>
<dbReference type="PANTHER" id="PTHR23239:SF180">
    <property type="entry name" value="KERATIN, TYPE I CYTOSKELETAL 17"/>
    <property type="match status" value="1"/>
</dbReference>
<evidence type="ECO:0000256" key="1">
    <source>
        <dbReference type="ARBA" id="ARBA00022754"/>
    </source>
</evidence>
<reference evidence="5 6" key="1">
    <citation type="submission" date="2019-06" db="EMBL/GenBank/DDBJ databases">
        <title>A chromosome-scale genome assembly of the striped catfish, Pangasianodon hypophthalmus.</title>
        <authorList>
            <person name="Wen M."/>
            <person name="Zahm M."/>
            <person name="Roques C."/>
            <person name="Cabau C."/>
            <person name="Klopp C."/>
            <person name="Donnadieu C."/>
            <person name="Jouanno E."/>
            <person name="Avarre J.-C."/>
            <person name="Campet M."/>
            <person name="Ha T.T.T."/>
            <person name="Dugue R."/>
            <person name="Lampietro C."/>
            <person name="Louis A."/>
            <person name="Herpin A."/>
            <person name="Echchiki A."/>
            <person name="Berthelot C."/>
            <person name="Parey E."/>
            <person name="Roest-Crollius H."/>
            <person name="Braasch I."/>
            <person name="Postlethwait J."/>
            <person name="Bobe J."/>
            <person name="Montfort J."/>
            <person name="Bouchez O."/>
            <person name="Begum T."/>
            <person name="Schartl M."/>
            <person name="Guiguen Y."/>
        </authorList>
    </citation>
    <scope>NUCLEOTIDE SEQUENCE [LARGE SCALE GENOMIC DNA]</scope>
    <source>
        <strain evidence="5 6">Indonesia</strain>
        <tissue evidence="5">Blood</tissue>
    </source>
</reference>
<keyword evidence="6" id="KW-1185">Reference proteome</keyword>
<dbReference type="Proteomes" id="UP000327468">
    <property type="component" value="Chromosome 11"/>
</dbReference>
<dbReference type="SUPFAM" id="SSF64593">
    <property type="entry name" value="Intermediate filament protein, coiled coil region"/>
    <property type="match status" value="2"/>
</dbReference>
<feature type="coiled-coil region" evidence="3">
    <location>
        <begin position="228"/>
        <end position="255"/>
    </location>
</feature>
<dbReference type="InterPro" id="IPR039008">
    <property type="entry name" value="IF_rod_dom"/>
</dbReference>
<dbReference type="InterPro" id="IPR002957">
    <property type="entry name" value="Keratin_I"/>
</dbReference>
<sequence>MPVALRRSTSYSTGSIARSNFQTSGFGMGLNGVASSGQSICGDYGTNLDFSSSSFPSYEFSVFGNEKLAMQNLNSRLASYLEKVLSLETANLKLEQKIKEFYESRTPSSRKDLSKYYSIIEDLQKQITSRAKEKHQVFIKLDNANLTASDFKMKFECEKNLRLTVEADLTRLRMVVGETEMATKDLQLQMSGLKEELIFLKKNHEEELHMVRTQQSGAVNVQVDCAPAVNLNKELEEMREQYEALVLKNHKTLEQWFQSKVKNLNSEVLKSHTEITSSQTTFNDLKKTYQTLEIEIKGIHAQIQILQKDLVQVGTRYSEQLSQLQLHIDRLQTELQQITANMQHQAMEYQLLLDIKMRLELEIAEYRRLLEGEGYCNQEFEASRITTESKTVTKTVVEEKQETQEVQVKEEEHHLHQRRVKVITEELVNGVVVSSTTDEEVQDLSN</sequence>
<comment type="caution">
    <text evidence="5">The sequence shown here is derived from an EMBL/GenBank/DDBJ whole genome shotgun (WGS) entry which is preliminary data.</text>
</comment>
<accession>A0A5N5MY94</accession>
<gene>
    <name evidence="5" type="ORF">PHYPO_G00028290</name>
</gene>
<dbReference type="GO" id="GO:0005882">
    <property type="term" value="C:intermediate filament"/>
    <property type="evidence" value="ECO:0007669"/>
    <property type="project" value="UniProtKB-KW"/>
</dbReference>
<dbReference type="AlphaFoldDB" id="A0A5N5MY94"/>
<protein>
    <recommendedName>
        <fullName evidence="4">IF rod domain-containing protein</fullName>
    </recommendedName>
</protein>
<evidence type="ECO:0000259" key="4">
    <source>
        <dbReference type="PROSITE" id="PS51842"/>
    </source>
</evidence>
<dbReference type="PANTHER" id="PTHR23239">
    <property type="entry name" value="INTERMEDIATE FILAMENT"/>
    <property type="match status" value="1"/>
</dbReference>
<feature type="coiled-coil region" evidence="3">
    <location>
        <begin position="70"/>
        <end position="97"/>
    </location>
</feature>
<dbReference type="Gene3D" id="1.20.5.1160">
    <property type="entry name" value="Vasodilator-stimulated phosphoprotein"/>
    <property type="match status" value="1"/>
</dbReference>
<dbReference type="PROSITE" id="PS51842">
    <property type="entry name" value="IF_ROD_2"/>
    <property type="match status" value="1"/>
</dbReference>
<name>A0A5N5MY94_PANHP</name>
<dbReference type="GO" id="GO:0005198">
    <property type="term" value="F:structural molecule activity"/>
    <property type="evidence" value="ECO:0007669"/>
    <property type="project" value="InterPro"/>
</dbReference>
<evidence type="ECO:0000313" key="5">
    <source>
        <dbReference type="EMBL" id="KAB5559376.1"/>
    </source>
</evidence>
<evidence type="ECO:0000256" key="2">
    <source>
        <dbReference type="ARBA" id="ARBA00023054"/>
    </source>
</evidence>
<dbReference type="SMART" id="SM01391">
    <property type="entry name" value="Filament"/>
    <property type="match status" value="1"/>
</dbReference>
<keyword evidence="1" id="KW-0403">Intermediate filament</keyword>
<dbReference type="PRINTS" id="PR01248">
    <property type="entry name" value="TYPE1KERATIN"/>
</dbReference>
<dbReference type="Gene3D" id="1.20.5.500">
    <property type="entry name" value="Single helix bin"/>
    <property type="match status" value="1"/>
</dbReference>
<dbReference type="Pfam" id="PF00038">
    <property type="entry name" value="Filament"/>
    <property type="match status" value="1"/>
</dbReference>